<dbReference type="Proteomes" id="UP000503330">
    <property type="component" value="Chromosome"/>
</dbReference>
<keyword evidence="1" id="KW-1133">Transmembrane helix</keyword>
<keyword evidence="1" id="KW-0812">Transmembrane</keyword>
<evidence type="ECO:0000313" key="3">
    <source>
        <dbReference type="Proteomes" id="UP000503330"/>
    </source>
</evidence>
<dbReference type="GeneID" id="61924569"/>
<dbReference type="AlphaFoldDB" id="A0AAP9MCH3"/>
<proteinExistence type="predicted"/>
<dbReference type="RefSeq" id="WP_002607363.1">
    <property type="nucleotide sequence ID" value="NZ_BAAACC010000020.1"/>
</dbReference>
<feature type="transmembrane region" description="Helical" evidence="1">
    <location>
        <begin position="361"/>
        <end position="383"/>
    </location>
</feature>
<feature type="transmembrane region" description="Helical" evidence="1">
    <location>
        <begin position="332"/>
        <end position="354"/>
    </location>
</feature>
<feature type="transmembrane region" description="Helical" evidence="1">
    <location>
        <begin position="275"/>
        <end position="305"/>
    </location>
</feature>
<feature type="transmembrane region" description="Helical" evidence="1">
    <location>
        <begin position="235"/>
        <end position="254"/>
    </location>
</feature>
<name>A0AAP9MCH3_CLOIN</name>
<reference evidence="2 3" key="1">
    <citation type="submission" date="2020-02" db="EMBL/GenBank/DDBJ databases">
        <authorList>
            <person name="Kociolek L.K."/>
            <person name="Ozer E.A."/>
        </authorList>
    </citation>
    <scope>NUCLEOTIDE SEQUENCE [LARGE SCALE GENOMIC DNA]</scope>
    <source>
        <strain evidence="2 3">ATCC 14501</strain>
    </source>
</reference>
<accession>A0AAP9MCH3</accession>
<sequence>MRLYLLECKKIMTSRFHLILLLLFMMLPMVIFQNRITDTGENTNPYRHADGSRMSKEEIQEEVHHEKLKWTGTMDTAWWNRLKVAKKAADKRIDTHFFNMEKMNALYGKDWYEDYQSNKRDYAYADDTKEAKKGKRILYLREEFLPNYKEDIADEVVSMLYLNYGKTMLADKPWNSEDGTFGTMYSSFNNEKVAAPVYSLDVSRAELQLLKDYMNEKKSFHYGDSREWFSLLETYSTVGIVLMVWVLVISSNVVNRERKQNMLEVLSSCSRGGSALFLSKLAAVITCALIGLLLMILPVTLYAWLSGNLGDMAVNITEGLHMISVFTYQEGFLISMEVLVLGAMVCAILGTLASTCLKSSYVSLGLCMLCMLAGTALSSYASWMKLFPFKFMELLHVSQSEASPAICLIRPFSSGSCFLLYGFPAVFCFAMQPYASIAPALITEFRSYKA</sequence>
<organism evidence="2 3">
    <name type="scientific">Clostridium innocuum</name>
    <dbReference type="NCBI Taxonomy" id="1522"/>
    <lineage>
        <taxon>Bacteria</taxon>
        <taxon>Bacillati</taxon>
        <taxon>Bacillota</taxon>
        <taxon>Clostridia</taxon>
        <taxon>Eubacteriales</taxon>
        <taxon>Clostridiaceae</taxon>
        <taxon>Clostridium</taxon>
    </lineage>
</organism>
<gene>
    <name evidence="2" type="ORF">G4D54_03490</name>
</gene>
<keyword evidence="1" id="KW-0472">Membrane</keyword>
<protein>
    <submittedName>
        <fullName evidence="2">ABC transporter permease</fullName>
    </submittedName>
</protein>
<dbReference type="PANTHER" id="PTHR43471">
    <property type="entry name" value="ABC TRANSPORTER PERMEASE"/>
    <property type="match status" value="1"/>
</dbReference>
<evidence type="ECO:0000256" key="1">
    <source>
        <dbReference type="SAM" id="Phobius"/>
    </source>
</evidence>
<evidence type="ECO:0000313" key="2">
    <source>
        <dbReference type="EMBL" id="QJA01553.1"/>
    </source>
</evidence>
<feature type="transmembrane region" description="Helical" evidence="1">
    <location>
        <begin position="418"/>
        <end position="442"/>
    </location>
</feature>
<dbReference type="EMBL" id="CP048838">
    <property type="protein sequence ID" value="QJA01553.1"/>
    <property type="molecule type" value="Genomic_DNA"/>
</dbReference>